<gene>
    <name evidence="6" type="primary">733028</name>
</gene>
<name>A0A8R2M734_BOMMO</name>
<dbReference type="InterPro" id="IPR038386">
    <property type="entry name" value="Beta-thymosin_sf"/>
</dbReference>
<evidence type="ECO:0000256" key="1">
    <source>
        <dbReference type="ARBA" id="ARBA00004245"/>
    </source>
</evidence>
<accession>A0A8R2M734</accession>
<reference evidence="7" key="1">
    <citation type="journal article" date="2008" name="Insect Biochem. Mol. Biol.">
        <title>The genome of a lepidopteran model insect, the silkworm Bombyx mori.</title>
        <authorList>
            <consortium name="International Silkworm Genome Consortium"/>
        </authorList>
    </citation>
    <scope>NUCLEOTIDE SEQUENCE [LARGE SCALE GENOMIC DNA]</scope>
    <source>
        <strain evidence="7">p50T</strain>
    </source>
</reference>
<dbReference type="PANTHER" id="PTHR20940">
    <property type="entry name" value="TETRA THYMOSIN"/>
    <property type="match status" value="1"/>
</dbReference>
<dbReference type="GO" id="GO:0007015">
    <property type="term" value="P:actin filament organization"/>
    <property type="evidence" value="ECO:0007669"/>
    <property type="project" value="InterPro"/>
</dbReference>
<dbReference type="GO" id="GO:0005829">
    <property type="term" value="C:cytosol"/>
    <property type="evidence" value="ECO:0007669"/>
    <property type="project" value="TreeGrafter"/>
</dbReference>
<comment type="subcellular location">
    <subcellularLocation>
        <location evidence="1">Cytoplasm</location>
        <location evidence="1">Cytoskeleton</location>
    </subcellularLocation>
</comment>
<feature type="region of interest" description="Disordered" evidence="5">
    <location>
        <begin position="173"/>
        <end position="196"/>
    </location>
</feature>
<dbReference type="PANTHER" id="PTHR20940:SF1">
    <property type="entry name" value="CIBOULOT, ISOFORM A"/>
    <property type="match status" value="1"/>
</dbReference>
<sequence length="196" mass="22153">MACSVSDTPSLKDLPKVATDLKSQLEGFNTSCLRDVDTNEKIVLPSAEAKRNTTNKNHRKRFFTLSIFFFNSTTDVAKEKQHNALLQGVELFQPSSLRKTETIEKNILPNAIDVATEKTQKSLFDGIEKFDSSQLKHTETQEKNPLPDKDAIEAEKEKNKFLNGIENFDPTKLKHTETCEKNPLPTKDVIEQEKSA</sequence>
<evidence type="ECO:0000313" key="7">
    <source>
        <dbReference type="Proteomes" id="UP000005204"/>
    </source>
</evidence>
<keyword evidence="3" id="KW-0963">Cytoplasm</keyword>
<organism evidence="6 7">
    <name type="scientific">Bombyx mori</name>
    <name type="common">Silk moth</name>
    <dbReference type="NCBI Taxonomy" id="7091"/>
    <lineage>
        <taxon>Eukaryota</taxon>
        <taxon>Metazoa</taxon>
        <taxon>Ecdysozoa</taxon>
        <taxon>Arthropoda</taxon>
        <taxon>Hexapoda</taxon>
        <taxon>Insecta</taxon>
        <taxon>Pterygota</taxon>
        <taxon>Neoptera</taxon>
        <taxon>Endopterygota</taxon>
        <taxon>Lepidoptera</taxon>
        <taxon>Glossata</taxon>
        <taxon>Ditrysia</taxon>
        <taxon>Bombycoidea</taxon>
        <taxon>Bombycidae</taxon>
        <taxon>Bombycinae</taxon>
        <taxon>Bombyx</taxon>
    </lineage>
</organism>
<reference evidence="6" key="2">
    <citation type="submission" date="2022-06" db="UniProtKB">
        <authorList>
            <consortium name="EnsemblMetazoa"/>
        </authorList>
    </citation>
    <scope>IDENTIFICATION</scope>
    <source>
        <strain evidence="6">p50T (Dazao)</strain>
    </source>
</reference>
<proteinExistence type="inferred from homology"/>
<evidence type="ECO:0000313" key="6">
    <source>
        <dbReference type="EnsemblMetazoa" id="XP_037875054.1"/>
    </source>
</evidence>
<dbReference type="SMART" id="SM00152">
    <property type="entry name" value="THY"/>
    <property type="match status" value="4"/>
</dbReference>
<evidence type="ECO:0000256" key="3">
    <source>
        <dbReference type="ARBA" id="ARBA00022490"/>
    </source>
</evidence>
<dbReference type="Pfam" id="PF01290">
    <property type="entry name" value="Thymosin"/>
    <property type="match status" value="4"/>
</dbReference>
<protein>
    <recommendedName>
        <fullName evidence="8">Thymosin beta</fullName>
    </recommendedName>
</protein>
<keyword evidence="4" id="KW-0206">Cytoskeleton</keyword>
<evidence type="ECO:0000256" key="5">
    <source>
        <dbReference type="SAM" id="MobiDB-lite"/>
    </source>
</evidence>
<dbReference type="GO" id="GO:0005856">
    <property type="term" value="C:cytoskeleton"/>
    <property type="evidence" value="ECO:0007669"/>
    <property type="project" value="UniProtKB-SubCell"/>
</dbReference>
<dbReference type="Proteomes" id="UP000005204">
    <property type="component" value="Unassembled WGS sequence"/>
</dbReference>
<dbReference type="Gene3D" id="1.20.5.520">
    <property type="entry name" value="Single helix bin"/>
    <property type="match status" value="4"/>
</dbReference>
<dbReference type="FunFam" id="1.20.5.520:FF:000001">
    <property type="entry name" value="Thymosin beta"/>
    <property type="match status" value="2"/>
</dbReference>
<keyword evidence="7" id="KW-1185">Reference proteome</keyword>
<evidence type="ECO:0008006" key="8">
    <source>
        <dbReference type="Google" id="ProtNLM"/>
    </source>
</evidence>
<dbReference type="InterPro" id="IPR001152">
    <property type="entry name" value="Beta-thymosin"/>
</dbReference>
<evidence type="ECO:0000256" key="2">
    <source>
        <dbReference type="ARBA" id="ARBA00009511"/>
    </source>
</evidence>
<comment type="similarity">
    <text evidence="2">Belongs to the thymosin beta family.</text>
</comment>
<dbReference type="AlphaFoldDB" id="A0A8R2M734"/>
<dbReference type="EnsemblMetazoa" id="XM_038019126.1">
    <property type="protein sequence ID" value="XP_037875054.1"/>
    <property type="gene ID" value="LOC733028"/>
</dbReference>
<evidence type="ECO:0000256" key="4">
    <source>
        <dbReference type="ARBA" id="ARBA00023212"/>
    </source>
</evidence>
<dbReference type="GO" id="GO:0003785">
    <property type="term" value="F:actin monomer binding"/>
    <property type="evidence" value="ECO:0007669"/>
    <property type="project" value="InterPro"/>
</dbReference>